<dbReference type="EMBL" id="CAJSLV010000051">
    <property type="protein sequence ID" value="CAG6393757.1"/>
    <property type="molecule type" value="Genomic_DNA"/>
</dbReference>
<gene>
    <name evidence="3" type="ORF">SCOCK_220011</name>
</gene>
<protein>
    <submittedName>
        <fullName evidence="3">Histidine kinase-like ATPase domain-containing protein</fullName>
    </submittedName>
</protein>
<evidence type="ECO:0000256" key="1">
    <source>
        <dbReference type="ARBA" id="ARBA00022527"/>
    </source>
</evidence>
<name>A0A9W4DQC4_9ACTN</name>
<keyword evidence="3" id="KW-0418">Kinase</keyword>
<comment type="caution">
    <text evidence="3">The sequence shown here is derived from an EMBL/GenBank/DDBJ whole genome shotgun (WGS) entry which is preliminary data.</text>
</comment>
<keyword evidence="3" id="KW-0808">Transferase</keyword>
<dbReference type="InterPro" id="IPR003594">
    <property type="entry name" value="HATPase_dom"/>
</dbReference>
<dbReference type="GO" id="GO:0004674">
    <property type="term" value="F:protein serine/threonine kinase activity"/>
    <property type="evidence" value="ECO:0007669"/>
    <property type="project" value="UniProtKB-KW"/>
</dbReference>
<evidence type="ECO:0000313" key="3">
    <source>
        <dbReference type="EMBL" id="CAG6393757.1"/>
    </source>
</evidence>
<dbReference type="RefSeq" id="WP_251489662.1">
    <property type="nucleotide sequence ID" value="NZ_CAJSLV010000051.1"/>
</dbReference>
<evidence type="ECO:0000259" key="2">
    <source>
        <dbReference type="Pfam" id="PF13581"/>
    </source>
</evidence>
<feature type="domain" description="Histidine kinase/HSP90-like ATPase" evidence="2">
    <location>
        <begin position="16"/>
        <end position="134"/>
    </location>
</feature>
<proteinExistence type="predicted"/>
<organism evidence="3 4">
    <name type="scientific">Actinacidiphila cocklensis</name>
    <dbReference type="NCBI Taxonomy" id="887465"/>
    <lineage>
        <taxon>Bacteria</taxon>
        <taxon>Bacillati</taxon>
        <taxon>Actinomycetota</taxon>
        <taxon>Actinomycetes</taxon>
        <taxon>Kitasatosporales</taxon>
        <taxon>Streptomycetaceae</taxon>
        <taxon>Actinacidiphila</taxon>
    </lineage>
</organism>
<dbReference type="Proteomes" id="UP001152519">
    <property type="component" value="Unassembled WGS sequence"/>
</dbReference>
<dbReference type="InterPro" id="IPR050267">
    <property type="entry name" value="Anti-sigma-factor_SerPK"/>
</dbReference>
<dbReference type="Gene3D" id="3.30.565.10">
    <property type="entry name" value="Histidine kinase-like ATPase, C-terminal domain"/>
    <property type="match status" value="1"/>
</dbReference>
<reference evidence="3" key="1">
    <citation type="submission" date="2021-05" db="EMBL/GenBank/DDBJ databases">
        <authorList>
            <person name="Arsene-Ploetze F."/>
        </authorList>
    </citation>
    <scope>NUCLEOTIDE SEQUENCE</scope>
    <source>
        <strain evidence="3">DSM 42138</strain>
    </source>
</reference>
<dbReference type="SUPFAM" id="SSF55874">
    <property type="entry name" value="ATPase domain of HSP90 chaperone/DNA topoisomerase II/histidine kinase"/>
    <property type="match status" value="1"/>
</dbReference>
<keyword evidence="1" id="KW-0723">Serine/threonine-protein kinase</keyword>
<dbReference type="CDD" id="cd16936">
    <property type="entry name" value="HATPase_RsbW-like"/>
    <property type="match status" value="1"/>
</dbReference>
<dbReference type="AlphaFoldDB" id="A0A9W4DQC4"/>
<evidence type="ECO:0000313" key="4">
    <source>
        <dbReference type="Proteomes" id="UP001152519"/>
    </source>
</evidence>
<dbReference type="InterPro" id="IPR036890">
    <property type="entry name" value="HATPase_C_sf"/>
</dbReference>
<dbReference type="PANTHER" id="PTHR35526:SF3">
    <property type="entry name" value="ANTI-SIGMA-F FACTOR RSBW"/>
    <property type="match status" value="1"/>
</dbReference>
<keyword evidence="4" id="KW-1185">Reference proteome</keyword>
<dbReference type="PANTHER" id="PTHR35526">
    <property type="entry name" value="ANTI-SIGMA-F FACTOR RSBW-RELATED"/>
    <property type="match status" value="1"/>
</dbReference>
<accession>A0A9W4DQC4</accession>
<dbReference type="Pfam" id="PF13581">
    <property type="entry name" value="HATPase_c_2"/>
    <property type="match status" value="1"/>
</dbReference>
<sequence>MATTTPTYLPAQILWPATPRGVHQARHSLERQLAHWELSDLAFTAGLVLTELMTNAYRHGTAPGRKTGVTVLRVPAGVRIEVHDSVDLAEGAPTLTEAPTDAERGRGLTLVDTLTAHRWGVTDRNGPGKIVWATCTQPSA</sequence>